<feature type="domain" description="Peptidase S8/S53" evidence="8">
    <location>
        <begin position="164"/>
        <end position="437"/>
    </location>
</feature>
<dbReference type="GO" id="GO:0006508">
    <property type="term" value="P:proteolysis"/>
    <property type="evidence" value="ECO:0007669"/>
    <property type="project" value="UniProtKB-KW"/>
</dbReference>
<dbReference type="InterPro" id="IPR023827">
    <property type="entry name" value="Peptidase_S8_Asp-AS"/>
</dbReference>
<gene>
    <name evidence="10" type="ORF">SAMN05444377_11647</name>
</gene>
<evidence type="ECO:0000256" key="7">
    <source>
        <dbReference type="RuleBase" id="RU003355"/>
    </source>
</evidence>
<keyword evidence="11" id="KW-1185">Reference proteome</keyword>
<dbReference type="PANTHER" id="PTHR43806:SF67">
    <property type="entry name" value="EGF-LIKE DOMAIN-CONTAINING PROTEIN"/>
    <property type="match status" value="1"/>
</dbReference>
<evidence type="ECO:0000256" key="3">
    <source>
        <dbReference type="ARBA" id="ARBA00022729"/>
    </source>
</evidence>
<protein>
    <submittedName>
        <fullName evidence="10">Por secretion system C-terminal sorting domain-containing protein</fullName>
    </submittedName>
</protein>
<evidence type="ECO:0000256" key="6">
    <source>
        <dbReference type="PROSITE-ProRule" id="PRU01240"/>
    </source>
</evidence>
<dbReference type="Proteomes" id="UP000184147">
    <property type="component" value="Unassembled WGS sequence"/>
</dbReference>
<dbReference type="InterPro" id="IPR017317">
    <property type="entry name" value="Pept_S8_subtilisin_bacteroid-2"/>
</dbReference>
<keyword evidence="2 6" id="KW-0645">Protease</keyword>
<feature type="active site" description="Charge relay system" evidence="6">
    <location>
        <position position="173"/>
    </location>
</feature>
<feature type="domain" description="Secretion system C-terminal sorting" evidence="9">
    <location>
        <begin position="461"/>
        <end position="530"/>
    </location>
</feature>
<organism evidence="10 11">
    <name type="scientific">Flavobacterium fontis</name>
    <dbReference type="NCBI Taxonomy" id="1124188"/>
    <lineage>
        <taxon>Bacteria</taxon>
        <taxon>Pseudomonadati</taxon>
        <taxon>Bacteroidota</taxon>
        <taxon>Flavobacteriia</taxon>
        <taxon>Flavobacteriales</taxon>
        <taxon>Flavobacteriaceae</taxon>
        <taxon>Flavobacterium</taxon>
    </lineage>
</organism>
<dbReference type="STRING" id="1124188.SAMN05444377_11647"/>
<dbReference type="GO" id="GO:0004252">
    <property type="term" value="F:serine-type endopeptidase activity"/>
    <property type="evidence" value="ECO:0007669"/>
    <property type="project" value="UniProtKB-UniRule"/>
</dbReference>
<reference evidence="10 11" key="1">
    <citation type="submission" date="2016-11" db="EMBL/GenBank/DDBJ databases">
        <authorList>
            <person name="Jaros S."/>
            <person name="Januszkiewicz K."/>
            <person name="Wedrychowicz H."/>
        </authorList>
    </citation>
    <scope>NUCLEOTIDE SEQUENCE [LARGE SCALE GENOMIC DNA]</scope>
    <source>
        <strain evidence="10 11">DSM 25660</strain>
    </source>
</reference>
<dbReference type="Gene3D" id="3.40.50.200">
    <property type="entry name" value="Peptidase S8/S53 domain"/>
    <property type="match status" value="1"/>
</dbReference>
<dbReference type="EMBL" id="FQVQ01000016">
    <property type="protein sequence ID" value="SHF70419.1"/>
    <property type="molecule type" value="Genomic_DNA"/>
</dbReference>
<dbReference type="PIRSF" id="PIRSF037903">
    <property type="entry name" value="Subtilisin_rel_GFO_2223"/>
    <property type="match status" value="1"/>
</dbReference>
<dbReference type="PROSITE" id="PS00138">
    <property type="entry name" value="SUBTILASE_SER"/>
    <property type="match status" value="1"/>
</dbReference>
<evidence type="ECO:0000259" key="8">
    <source>
        <dbReference type="Pfam" id="PF00082"/>
    </source>
</evidence>
<keyword evidence="4 6" id="KW-0378">Hydrolase</keyword>
<evidence type="ECO:0000259" key="9">
    <source>
        <dbReference type="Pfam" id="PF18962"/>
    </source>
</evidence>
<feature type="active site" description="Charge relay system" evidence="6">
    <location>
        <position position="391"/>
    </location>
</feature>
<dbReference type="InterPro" id="IPR050131">
    <property type="entry name" value="Peptidase_S8_subtilisin-like"/>
</dbReference>
<dbReference type="InterPro" id="IPR036852">
    <property type="entry name" value="Peptidase_S8/S53_dom_sf"/>
</dbReference>
<feature type="active site" description="Charge relay system" evidence="6">
    <location>
        <position position="213"/>
    </location>
</feature>
<comment type="similarity">
    <text evidence="1 6 7">Belongs to the peptidase S8 family.</text>
</comment>
<dbReference type="RefSeq" id="WP_073364856.1">
    <property type="nucleotide sequence ID" value="NZ_FQVQ01000016.1"/>
</dbReference>
<evidence type="ECO:0000256" key="1">
    <source>
        <dbReference type="ARBA" id="ARBA00011073"/>
    </source>
</evidence>
<evidence type="ECO:0000256" key="4">
    <source>
        <dbReference type="ARBA" id="ARBA00022801"/>
    </source>
</evidence>
<dbReference type="AlphaFoldDB" id="A0A1M5DTY7"/>
<dbReference type="InterPro" id="IPR026444">
    <property type="entry name" value="Secre_tail"/>
</dbReference>
<evidence type="ECO:0000256" key="2">
    <source>
        <dbReference type="ARBA" id="ARBA00022670"/>
    </source>
</evidence>
<evidence type="ECO:0000313" key="10">
    <source>
        <dbReference type="EMBL" id="SHF70419.1"/>
    </source>
</evidence>
<dbReference type="NCBIfam" id="TIGR04183">
    <property type="entry name" value="Por_Secre_tail"/>
    <property type="match status" value="1"/>
</dbReference>
<evidence type="ECO:0000313" key="11">
    <source>
        <dbReference type="Proteomes" id="UP000184147"/>
    </source>
</evidence>
<dbReference type="InterPro" id="IPR000209">
    <property type="entry name" value="Peptidase_S8/S53_dom"/>
</dbReference>
<sequence>MRNLFLLLFWVSTLGWTQEDARVYFIDKPNAQAYFDAPLTMLTQRALDRRIQQNIPLSIDDVPVDANYIETISNVPGITYKAQSKWMNCIHVRGSVAAIQGLASFPFVERIVFANPQLNAKSTPQVPTAQPKTMALQTTYSYGNAQNQVTMLNTHLLHQQNHAGAGKIIAVLDSGFQGVDTAPPFQSLFNQNRYLGGYNYVSQSTNVFDLHHHGTLVLSSMAAVTDGTLVGTAPTASYYLFITEDVMEENPVEESYWVQAAEEADRLGCDIISSSLGYYGYDNPAYSYTYSNLTGNQAFASQGANKAFSKGMVVVVSAGNSGNSTAPYVAVPAEATHALAIGAVDSMEFRASFSSIGPTFDGRVKPDLMARGLGAAVCTPQGDFTYVSGTSLSCPLISGSIACFWAAAPQLTNQQVVDLVKQSADRFTNPTMEYGYGVPDFAAALSNALSLTSWGKSSVKVYPNPFYYEVTFQGDLTGTTTLKFFNALGQLVRETRLTPNQATVDVADFPAGWYTYLLQEGTQTITGKLIKP</sequence>
<keyword evidence="5 6" id="KW-0720">Serine protease</keyword>
<dbReference type="CDD" id="cd07493">
    <property type="entry name" value="Peptidases_S8_9"/>
    <property type="match status" value="1"/>
</dbReference>
<dbReference type="InterPro" id="IPR015500">
    <property type="entry name" value="Peptidase_S8_subtilisin-rel"/>
</dbReference>
<dbReference type="PRINTS" id="PR00723">
    <property type="entry name" value="SUBTILISIN"/>
</dbReference>
<dbReference type="Pfam" id="PF00082">
    <property type="entry name" value="Peptidase_S8"/>
    <property type="match status" value="1"/>
</dbReference>
<name>A0A1M5DTY7_9FLAO</name>
<dbReference type="SUPFAM" id="SSF52743">
    <property type="entry name" value="Subtilisin-like"/>
    <property type="match status" value="1"/>
</dbReference>
<keyword evidence="3" id="KW-0732">Signal</keyword>
<accession>A0A1M5DTY7</accession>
<dbReference type="PROSITE" id="PS00136">
    <property type="entry name" value="SUBTILASE_ASP"/>
    <property type="match status" value="1"/>
</dbReference>
<dbReference type="PANTHER" id="PTHR43806">
    <property type="entry name" value="PEPTIDASE S8"/>
    <property type="match status" value="1"/>
</dbReference>
<proteinExistence type="inferred from homology"/>
<dbReference type="Pfam" id="PF18962">
    <property type="entry name" value="Por_Secre_tail"/>
    <property type="match status" value="1"/>
</dbReference>
<dbReference type="InterPro" id="IPR023828">
    <property type="entry name" value="Peptidase_S8_Ser-AS"/>
</dbReference>
<dbReference type="PROSITE" id="PS51892">
    <property type="entry name" value="SUBTILASE"/>
    <property type="match status" value="1"/>
</dbReference>
<evidence type="ECO:0000256" key="5">
    <source>
        <dbReference type="ARBA" id="ARBA00022825"/>
    </source>
</evidence>